<organism evidence="1 2">
    <name type="scientific">Geodia barretti</name>
    <name type="common">Barrett's horny sponge</name>
    <dbReference type="NCBI Taxonomy" id="519541"/>
    <lineage>
        <taxon>Eukaryota</taxon>
        <taxon>Metazoa</taxon>
        <taxon>Porifera</taxon>
        <taxon>Demospongiae</taxon>
        <taxon>Heteroscleromorpha</taxon>
        <taxon>Tetractinellida</taxon>
        <taxon>Astrophorina</taxon>
        <taxon>Geodiidae</taxon>
        <taxon>Geodia</taxon>
    </lineage>
</organism>
<dbReference type="PANTHER" id="PTHR34796">
    <property type="entry name" value="EXPRESSED PROTEIN"/>
    <property type="match status" value="1"/>
</dbReference>
<dbReference type="InterPro" id="IPR023203">
    <property type="entry name" value="TTHA0068_sf"/>
</dbReference>
<dbReference type="EMBL" id="CASHTH010002112">
    <property type="protein sequence ID" value="CAI8024949.1"/>
    <property type="molecule type" value="Genomic_DNA"/>
</dbReference>
<protein>
    <recommendedName>
        <fullName evidence="3">DUF309 domain-containing protein</fullName>
    </recommendedName>
</protein>
<sequence>MQGGSVSTGDLPKYAAKGERQKLDLDWIKLLHQEGLPPFLPVASDPPAKFRQAIREFNRAQYWQCHETLEELWLPEGYPLRLFYHGLIKAAVGLLHLERHNRHGGTAKLRDAQYALTPFSPKFMGVEIGNLLSDIGKRLAYCQDAEVADWYAIDQLAPVYLHFENPY</sequence>
<dbReference type="Pfam" id="PF03745">
    <property type="entry name" value="DUF309"/>
    <property type="match status" value="1"/>
</dbReference>
<name>A0AA35S8R5_GEOBA</name>
<dbReference type="AlphaFoldDB" id="A0AA35S8R5"/>
<keyword evidence="2" id="KW-1185">Reference proteome</keyword>
<proteinExistence type="predicted"/>
<dbReference type="Gene3D" id="1.10.3450.10">
    <property type="entry name" value="TTHA0068-like"/>
    <property type="match status" value="1"/>
</dbReference>
<dbReference type="PANTHER" id="PTHR34796:SF1">
    <property type="entry name" value="EXPRESSED PROTEIN"/>
    <property type="match status" value="1"/>
</dbReference>
<evidence type="ECO:0008006" key="3">
    <source>
        <dbReference type="Google" id="ProtNLM"/>
    </source>
</evidence>
<dbReference type="Proteomes" id="UP001174909">
    <property type="component" value="Unassembled WGS sequence"/>
</dbReference>
<gene>
    <name evidence="1" type="ORF">GBAR_LOCUS14456</name>
</gene>
<accession>A0AA35S8R5</accession>
<evidence type="ECO:0000313" key="1">
    <source>
        <dbReference type="EMBL" id="CAI8024949.1"/>
    </source>
</evidence>
<dbReference type="SUPFAM" id="SSF140663">
    <property type="entry name" value="TTHA0068-like"/>
    <property type="match status" value="1"/>
</dbReference>
<comment type="caution">
    <text evidence="1">The sequence shown here is derived from an EMBL/GenBank/DDBJ whole genome shotgun (WGS) entry which is preliminary data.</text>
</comment>
<reference evidence="1" key="1">
    <citation type="submission" date="2023-03" db="EMBL/GenBank/DDBJ databases">
        <authorList>
            <person name="Steffen K."/>
            <person name="Cardenas P."/>
        </authorList>
    </citation>
    <scope>NUCLEOTIDE SEQUENCE</scope>
</reference>
<evidence type="ECO:0000313" key="2">
    <source>
        <dbReference type="Proteomes" id="UP001174909"/>
    </source>
</evidence>
<dbReference type="InterPro" id="IPR005500">
    <property type="entry name" value="DUF309"/>
</dbReference>